<dbReference type="OrthoDB" id="535283at2759"/>
<organism evidence="3 4">
    <name type="scientific">Pleodorina starrii</name>
    <dbReference type="NCBI Taxonomy" id="330485"/>
    <lineage>
        <taxon>Eukaryota</taxon>
        <taxon>Viridiplantae</taxon>
        <taxon>Chlorophyta</taxon>
        <taxon>core chlorophytes</taxon>
        <taxon>Chlorophyceae</taxon>
        <taxon>CS clade</taxon>
        <taxon>Chlamydomonadales</taxon>
        <taxon>Volvocaceae</taxon>
        <taxon>Pleodorina</taxon>
    </lineage>
</organism>
<dbReference type="InterPro" id="IPR040115">
    <property type="entry name" value="Lnp"/>
</dbReference>
<sequence>MGSFFSRTGTNTYYANYEKAFERLEKDSSKVLDRRVKRRKTMDACSNVGFWTTAVGLCIAILVTAYLQQISSQRWYQKSITILGAWALPLTSALVFKGVLWSLRFVEARDERFLRKLMDAKRKMVKDLKDSTRFERTAALIKKYDPDEQAPSPRVAAAPASAGSSSLRRRPSKSTNTNASLSRLPSIPQTPRAGTVTPGSMLIRPAAAAASAAVTVATETGKALMPVFESLANNLVGDNPVLLQENQELRNENTALKAKIAELEARVAQANDTGPPPDISEKAQVASSG</sequence>
<protein>
    <submittedName>
        <fullName evidence="3">Uncharacterized protein</fullName>
    </submittedName>
</protein>
<feature type="compositionally biased region" description="Polar residues" evidence="1">
    <location>
        <begin position="173"/>
        <end position="189"/>
    </location>
</feature>
<dbReference type="AlphaFoldDB" id="A0A9W6BG86"/>
<keyword evidence="2" id="KW-0472">Membrane</keyword>
<dbReference type="PANTHER" id="PTHR22166">
    <property type="entry name" value="ENDOPLASMIC RETICULUM JUNCTION FORMATION PROTEIN LUNAPARK"/>
    <property type="match status" value="1"/>
</dbReference>
<dbReference type="Proteomes" id="UP001165080">
    <property type="component" value="Unassembled WGS sequence"/>
</dbReference>
<dbReference type="GO" id="GO:0071782">
    <property type="term" value="C:endoplasmic reticulum tubular network"/>
    <property type="evidence" value="ECO:0007669"/>
    <property type="project" value="TreeGrafter"/>
</dbReference>
<keyword evidence="4" id="KW-1185">Reference proteome</keyword>
<evidence type="ECO:0000313" key="3">
    <source>
        <dbReference type="EMBL" id="GLC51656.1"/>
    </source>
</evidence>
<dbReference type="PANTHER" id="PTHR22166:SF12">
    <property type="entry name" value="ENDOPLASMIC RETICULUM JUNCTION FORMATION PROTEIN LUNAPARK"/>
    <property type="match status" value="1"/>
</dbReference>
<name>A0A9W6BG86_9CHLO</name>
<gene>
    <name evidence="3" type="primary">PLEST004962</name>
    <name evidence="3" type="ORF">PLESTB_000525800</name>
</gene>
<evidence type="ECO:0000256" key="1">
    <source>
        <dbReference type="SAM" id="MobiDB-lite"/>
    </source>
</evidence>
<proteinExistence type="predicted"/>
<feature type="compositionally biased region" description="Low complexity" evidence="1">
    <location>
        <begin position="150"/>
        <end position="166"/>
    </location>
</feature>
<reference evidence="3 4" key="1">
    <citation type="journal article" date="2023" name="Commun. Biol.">
        <title>Reorganization of the ancestral sex-determining regions during the evolution of trioecy in Pleodorina starrii.</title>
        <authorList>
            <person name="Takahashi K."/>
            <person name="Suzuki S."/>
            <person name="Kawai-Toyooka H."/>
            <person name="Yamamoto K."/>
            <person name="Hamaji T."/>
            <person name="Ootsuki R."/>
            <person name="Yamaguchi H."/>
            <person name="Kawachi M."/>
            <person name="Higashiyama T."/>
            <person name="Nozaki H."/>
        </authorList>
    </citation>
    <scope>NUCLEOTIDE SEQUENCE [LARGE SCALE GENOMIC DNA]</scope>
    <source>
        <strain evidence="3 4">NIES-4479</strain>
    </source>
</reference>
<evidence type="ECO:0000256" key="2">
    <source>
        <dbReference type="SAM" id="Phobius"/>
    </source>
</evidence>
<keyword evidence="2" id="KW-1133">Transmembrane helix</keyword>
<accession>A0A9W6BG86</accession>
<feature type="transmembrane region" description="Helical" evidence="2">
    <location>
        <begin position="79"/>
        <end position="106"/>
    </location>
</feature>
<dbReference type="GO" id="GO:0071786">
    <property type="term" value="P:endoplasmic reticulum tubular network organization"/>
    <property type="evidence" value="ECO:0007669"/>
    <property type="project" value="InterPro"/>
</dbReference>
<feature type="region of interest" description="Disordered" evidence="1">
    <location>
        <begin position="145"/>
        <end position="198"/>
    </location>
</feature>
<keyword evidence="2" id="KW-0812">Transmembrane</keyword>
<feature type="region of interest" description="Disordered" evidence="1">
    <location>
        <begin position="268"/>
        <end position="289"/>
    </location>
</feature>
<dbReference type="EMBL" id="BRXU01000004">
    <property type="protein sequence ID" value="GLC51656.1"/>
    <property type="molecule type" value="Genomic_DNA"/>
</dbReference>
<evidence type="ECO:0000313" key="4">
    <source>
        <dbReference type="Proteomes" id="UP001165080"/>
    </source>
</evidence>
<feature type="transmembrane region" description="Helical" evidence="2">
    <location>
        <begin position="44"/>
        <end position="67"/>
    </location>
</feature>
<comment type="caution">
    <text evidence="3">The sequence shown here is derived from an EMBL/GenBank/DDBJ whole genome shotgun (WGS) entry which is preliminary data.</text>
</comment>